<organism evidence="1 2">
    <name type="scientific">Penicillium nordicum</name>
    <dbReference type="NCBI Taxonomy" id="229535"/>
    <lineage>
        <taxon>Eukaryota</taxon>
        <taxon>Fungi</taxon>
        <taxon>Dikarya</taxon>
        <taxon>Ascomycota</taxon>
        <taxon>Pezizomycotina</taxon>
        <taxon>Eurotiomycetes</taxon>
        <taxon>Eurotiomycetidae</taxon>
        <taxon>Eurotiales</taxon>
        <taxon>Aspergillaceae</taxon>
        <taxon>Penicillium</taxon>
    </lineage>
</organism>
<dbReference type="AlphaFoldDB" id="A0A0M8P988"/>
<dbReference type="Proteomes" id="UP000037696">
    <property type="component" value="Unassembled WGS sequence"/>
</dbReference>
<accession>A0A0M8P988</accession>
<gene>
    <name evidence="1" type="ORF">ACN38_g5197</name>
</gene>
<protein>
    <submittedName>
        <fullName evidence="1">Uncharacterized protein</fullName>
    </submittedName>
</protein>
<proteinExistence type="predicted"/>
<evidence type="ECO:0000313" key="1">
    <source>
        <dbReference type="EMBL" id="KOS43904.1"/>
    </source>
</evidence>
<keyword evidence="2" id="KW-1185">Reference proteome</keyword>
<evidence type="ECO:0000313" key="2">
    <source>
        <dbReference type="Proteomes" id="UP000037696"/>
    </source>
</evidence>
<dbReference type="EMBL" id="LHQQ01000071">
    <property type="protein sequence ID" value="KOS43904.1"/>
    <property type="molecule type" value="Genomic_DNA"/>
</dbReference>
<name>A0A0M8P988_9EURO</name>
<comment type="caution">
    <text evidence="1">The sequence shown here is derived from an EMBL/GenBank/DDBJ whole genome shotgun (WGS) entry which is preliminary data.</text>
</comment>
<sequence>MPVWGMILSSNLLNFVSDVKQNHIWTLCFAFAHIPHSHFIPTFQRVGDLTLSTTSGVGHLLQLSPVLSRALLATLIFHHASSLADRGLPRHSSSHRWRTLCSG</sequence>
<reference evidence="1 2" key="1">
    <citation type="submission" date="2015-08" db="EMBL/GenBank/DDBJ databases">
        <title>Genome sequencing of Penicillium nordicum.</title>
        <authorList>
            <person name="Nguyen H.D."/>
            <person name="Seifert K.A."/>
        </authorList>
    </citation>
    <scope>NUCLEOTIDE SEQUENCE [LARGE SCALE GENOMIC DNA]</scope>
    <source>
        <strain evidence="1 2">DAOMC 185683</strain>
    </source>
</reference>